<accession>A0A251VNN0</accession>
<dbReference type="AlphaFoldDB" id="A0A251VNN0"/>
<dbReference type="EMBL" id="CM007890">
    <property type="protein sequence ID" value="OTG37168.1"/>
    <property type="molecule type" value="Genomic_DNA"/>
</dbReference>
<evidence type="ECO:0000313" key="4">
    <source>
        <dbReference type="Proteomes" id="UP000215914"/>
    </source>
</evidence>
<evidence type="ECO:0000313" key="3">
    <source>
        <dbReference type="EMBL" id="OTG37168.1"/>
    </source>
</evidence>
<gene>
    <name evidence="3" type="ORF">HannXRQ_Chr01g0015871</name>
    <name evidence="2" type="ORF">HanXRQr2_Chr01g0025981</name>
</gene>
<dbReference type="Proteomes" id="UP000215914">
    <property type="component" value="Chromosome 1"/>
</dbReference>
<protein>
    <submittedName>
        <fullName evidence="3">Uncharacterized protein</fullName>
    </submittedName>
</protein>
<name>A0A251VNN0_HELAN</name>
<dbReference type="InParanoid" id="A0A251VNN0"/>
<evidence type="ECO:0000256" key="1">
    <source>
        <dbReference type="SAM" id="Phobius"/>
    </source>
</evidence>
<feature type="transmembrane region" description="Helical" evidence="1">
    <location>
        <begin position="6"/>
        <end position="26"/>
    </location>
</feature>
<sequence>MLYSGHIVPSIIRFFLLLLHLSICSWRHLQYQSLILLQASSLNLKHLISCSILLLNLDIPMLFIFILYQSVIDSNESSF</sequence>
<evidence type="ECO:0000313" key="2">
    <source>
        <dbReference type="EMBL" id="KAF5822392.1"/>
    </source>
</evidence>
<feature type="transmembrane region" description="Helical" evidence="1">
    <location>
        <begin position="47"/>
        <end position="68"/>
    </location>
</feature>
<reference evidence="3" key="2">
    <citation type="submission" date="2017-02" db="EMBL/GenBank/DDBJ databases">
        <title>Sunflower complete genome.</title>
        <authorList>
            <person name="Langlade N."/>
            <person name="Munos S."/>
        </authorList>
    </citation>
    <scope>NUCLEOTIDE SEQUENCE [LARGE SCALE GENOMIC DNA]</scope>
    <source>
        <tissue evidence="3">Leaves</tissue>
    </source>
</reference>
<keyword evidence="4" id="KW-1185">Reference proteome</keyword>
<dbReference type="EMBL" id="MNCJ02000316">
    <property type="protein sequence ID" value="KAF5822392.1"/>
    <property type="molecule type" value="Genomic_DNA"/>
</dbReference>
<reference evidence="2" key="3">
    <citation type="submission" date="2020-06" db="EMBL/GenBank/DDBJ databases">
        <title>Helianthus annuus Genome sequencing and assembly Release 2.</title>
        <authorList>
            <person name="Gouzy J."/>
            <person name="Langlade N."/>
            <person name="Munos S."/>
        </authorList>
    </citation>
    <scope>NUCLEOTIDE SEQUENCE</scope>
    <source>
        <tissue evidence="2">Leaves</tissue>
    </source>
</reference>
<dbReference type="Gramene" id="mRNA:HanXRQr2_Chr01g0025981">
    <property type="protein sequence ID" value="mRNA:HanXRQr2_Chr01g0025981"/>
    <property type="gene ID" value="HanXRQr2_Chr01g0025981"/>
</dbReference>
<keyword evidence="1" id="KW-0812">Transmembrane</keyword>
<keyword evidence="1" id="KW-0472">Membrane</keyword>
<proteinExistence type="predicted"/>
<keyword evidence="1" id="KW-1133">Transmembrane helix</keyword>
<organism evidence="3 4">
    <name type="scientific">Helianthus annuus</name>
    <name type="common">Common sunflower</name>
    <dbReference type="NCBI Taxonomy" id="4232"/>
    <lineage>
        <taxon>Eukaryota</taxon>
        <taxon>Viridiplantae</taxon>
        <taxon>Streptophyta</taxon>
        <taxon>Embryophyta</taxon>
        <taxon>Tracheophyta</taxon>
        <taxon>Spermatophyta</taxon>
        <taxon>Magnoliopsida</taxon>
        <taxon>eudicotyledons</taxon>
        <taxon>Gunneridae</taxon>
        <taxon>Pentapetalae</taxon>
        <taxon>asterids</taxon>
        <taxon>campanulids</taxon>
        <taxon>Asterales</taxon>
        <taxon>Asteraceae</taxon>
        <taxon>Asteroideae</taxon>
        <taxon>Heliantheae alliance</taxon>
        <taxon>Heliantheae</taxon>
        <taxon>Helianthus</taxon>
    </lineage>
</organism>
<reference evidence="2 4" key="1">
    <citation type="journal article" date="2017" name="Nature">
        <title>The sunflower genome provides insights into oil metabolism, flowering and Asterid evolution.</title>
        <authorList>
            <person name="Badouin H."/>
            <person name="Gouzy J."/>
            <person name="Grassa C.J."/>
            <person name="Murat F."/>
            <person name="Staton S.E."/>
            <person name="Cottret L."/>
            <person name="Lelandais-Briere C."/>
            <person name="Owens G.L."/>
            <person name="Carrere S."/>
            <person name="Mayjonade B."/>
            <person name="Legrand L."/>
            <person name="Gill N."/>
            <person name="Kane N.C."/>
            <person name="Bowers J.E."/>
            <person name="Hubner S."/>
            <person name="Bellec A."/>
            <person name="Berard A."/>
            <person name="Berges H."/>
            <person name="Blanchet N."/>
            <person name="Boniface M.C."/>
            <person name="Brunel D."/>
            <person name="Catrice O."/>
            <person name="Chaidir N."/>
            <person name="Claudel C."/>
            <person name="Donnadieu C."/>
            <person name="Faraut T."/>
            <person name="Fievet G."/>
            <person name="Helmstetter N."/>
            <person name="King M."/>
            <person name="Knapp S.J."/>
            <person name="Lai Z."/>
            <person name="Le Paslier M.C."/>
            <person name="Lippi Y."/>
            <person name="Lorenzon L."/>
            <person name="Mandel J.R."/>
            <person name="Marage G."/>
            <person name="Marchand G."/>
            <person name="Marquand E."/>
            <person name="Bret-Mestries E."/>
            <person name="Morien E."/>
            <person name="Nambeesan S."/>
            <person name="Nguyen T."/>
            <person name="Pegot-Espagnet P."/>
            <person name="Pouilly N."/>
            <person name="Raftis F."/>
            <person name="Sallet E."/>
            <person name="Schiex T."/>
            <person name="Thomas J."/>
            <person name="Vandecasteele C."/>
            <person name="Vares D."/>
            <person name="Vear F."/>
            <person name="Vautrin S."/>
            <person name="Crespi M."/>
            <person name="Mangin B."/>
            <person name="Burke J.M."/>
            <person name="Salse J."/>
            <person name="Munos S."/>
            <person name="Vincourt P."/>
            <person name="Rieseberg L.H."/>
            <person name="Langlade N.B."/>
        </authorList>
    </citation>
    <scope>NUCLEOTIDE SEQUENCE [LARGE SCALE GENOMIC DNA]</scope>
    <source>
        <strain evidence="4">cv. SF193</strain>
        <tissue evidence="2">Leaves</tissue>
    </source>
</reference>